<evidence type="ECO:0000313" key="7">
    <source>
        <dbReference type="EMBL" id="KAK1762160.1"/>
    </source>
</evidence>
<accession>A0AAJ0BQ47</accession>
<name>A0AAJ0BQ47_9PEZI</name>
<dbReference type="AlphaFoldDB" id="A0AAJ0BQ47"/>
<protein>
    <recommendedName>
        <fullName evidence="6">Phenylalanyl-tRNA synthetase domain-containing protein</fullName>
    </recommendedName>
</protein>
<dbReference type="Pfam" id="PF01409">
    <property type="entry name" value="tRNA-synt_2d"/>
    <property type="match status" value="1"/>
</dbReference>
<dbReference type="GeneID" id="85313522"/>
<comment type="caution">
    <text evidence="7">The sequence shown here is derived from an EMBL/GenBank/DDBJ whole genome shotgun (WGS) entry which is preliminary data.</text>
</comment>
<evidence type="ECO:0000256" key="1">
    <source>
        <dbReference type="ARBA" id="ARBA00022598"/>
    </source>
</evidence>
<dbReference type="InterPro" id="IPR045864">
    <property type="entry name" value="aa-tRNA-synth_II/BPL/LPL"/>
</dbReference>
<dbReference type="GO" id="GO:0005524">
    <property type="term" value="F:ATP binding"/>
    <property type="evidence" value="ECO:0007669"/>
    <property type="project" value="UniProtKB-KW"/>
</dbReference>
<gene>
    <name evidence="7" type="ORF">QBC33DRAFT_564085</name>
</gene>
<dbReference type="RefSeq" id="XP_060278373.1">
    <property type="nucleotide sequence ID" value="XM_060430335.1"/>
</dbReference>
<evidence type="ECO:0000256" key="3">
    <source>
        <dbReference type="ARBA" id="ARBA00022840"/>
    </source>
</evidence>
<dbReference type="GO" id="GO:0004812">
    <property type="term" value="F:aminoacyl-tRNA ligase activity"/>
    <property type="evidence" value="ECO:0007669"/>
    <property type="project" value="UniProtKB-KW"/>
</dbReference>
<evidence type="ECO:0000256" key="5">
    <source>
        <dbReference type="ARBA" id="ARBA00023146"/>
    </source>
</evidence>
<dbReference type="SUPFAM" id="SSF55681">
    <property type="entry name" value="Class II aaRS and biotin synthetases"/>
    <property type="match status" value="1"/>
</dbReference>
<sequence length="339" mass="36317">MAPAATRAVNSSNVVPMSSAVVLSEPAQAQFMADLLFIQLLGRDPRAASLGITFGNLASTIEDFTTLFFGPDIQPRLRLSYFLFAEPSTEFEVICPIYGGMDIKLSSCSMVKPAVFALAGIDFKEYSGFSHAAGRAMGIRGTLDGESSNITNAGTTSPRCCLRQPTSPDGHSRTGKRLMLGSKAWDRFEWGIYSEIALVTVNIFVHLVGQTAEAVRAAGAGWLAPNRGTGRRRDLVGLEEAWTTTFLAPGDLKRASLDLAAVEVENPLDCSKSSCGRRSCLGCSKRSALTWTIKSTTSRIIAQHIPSMHQTYAASIIKASGATLGLVAKVDYEMVAAYS</sequence>
<proteinExistence type="predicted"/>
<organism evidence="7 8">
    <name type="scientific">Phialemonium atrogriseum</name>
    <dbReference type="NCBI Taxonomy" id="1093897"/>
    <lineage>
        <taxon>Eukaryota</taxon>
        <taxon>Fungi</taxon>
        <taxon>Dikarya</taxon>
        <taxon>Ascomycota</taxon>
        <taxon>Pezizomycotina</taxon>
        <taxon>Sordariomycetes</taxon>
        <taxon>Sordariomycetidae</taxon>
        <taxon>Cephalothecales</taxon>
        <taxon>Cephalothecaceae</taxon>
        <taxon>Phialemonium</taxon>
    </lineage>
</organism>
<dbReference type="InterPro" id="IPR002319">
    <property type="entry name" value="Phenylalanyl-tRNA_Synthase"/>
</dbReference>
<keyword evidence="5" id="KW-0030">Aminoacyl-tRNA synthetase</keyword>
<reference evidence="7" key="1">
    <citation type="submission" date="2023-06" db="EMBL/GenBank/DDBJ databases">
        <title>Genome-scale phylogeny and comparative genomics of the fungal order Sordariales.</title>
        <authorList>
            <consortium name="Lawrence Berkeley National Laboratory"/>
            <person name="Hensen N."/>
            <person name="Bonometti L."/>
            <person name="Westerberg I."/>
            <person name="Brannstrom I.O."/>
            <person name="Guillou S."/>
            <person name="Cros-Aarteil S."/>
            <person name="Calhoun S."/>
            <person name="Haridas S."/>
            <person name="Kuo A."/>
            <person name="Mondo S."/>
            <person name="Pangilinan J."/>
            <person name="Riley R."/>
            <person name="Labutti K."/>
            <person name="Andreopoulos B."/>
            <person name="Lipzen A."/>
            <person name="Chen C."/>
            <person name="Yanf M."/>
            <person name="Daum C."/>
            <person name="Ng V."/>
            <person name="Clum A."/>
            <person name="Steindorff A."/>
            <person name="Ohm R."/>
            <person name="Martin F."/>
            <person name="Silar P."/>
            <person name="Natvig D."/>
            <person name="Lalanne C."/>
            <person name="Gautier V."/>
            <person name="Ament-Velasquez S.L."/>
            <person name="Kruys A."/>
            <person name="Hutchinson M.I."/>
            <person name="Powell A.J."/>
            <person name="Barry K."/>
            <person name="Miller A.N."/>
            <person name="Grigoriev I.V."/>
            <person name="Debuchy R."/>
            <person name="Gladieux P."/>
            <person name="Thoren M.H."/>
            <person name="Johannesson H."/>
        </authorList>
    </citation>
    <scope>NUCLEOTIDE SEQUENCE</scope>
    <source>
        <strain evidence="7">8032-3</strain>
    </source>
</reference>
<feature type="domain" description="Phenylalanyl-tRNA synthetase" evidence="6">
    <location>
        <begin position="51"/>
        <end position="130"/>
    </location>
</feature>
<keyword evidence="4" id="KW-0648">Protein biosynthesis</keyword>
<keyword evidence="2" id="KW-0547">Nucleotide-binding</keyword>
<dbReference type="GO" id="GO:0000049">
    <property type="term" value="F:tRNA binding"/>
    <property type="evidence" value="ECO:0007669"/>
    <property type="project" value="InterPro"/>
</dbReference>
<evidence type="ECO:0000259" key="6">
    <source>
        <dbReference type="Pfam" id="PF01409"/>
    </source>
</evidence>
<evidence type="ECO:0000313" key="8">
    <source>
        <dbReference type="Proteomes" id="UP001244011"/>
    </source>
</evidence>
<evidence type="ECO:0000256" key="2">
    <source>
        <dbReference type="ARBA" id="ARBA00022741"/>
    </source>
</evidence>
<dbReference type="GO" id="GO:0043039">
    <property type="term" value="P:tRNA aminoacylation"/>
    <property type="evidence" value="ECO:0007669"/>
    <property type="project" value="InterPro"/>
</dbReference>
<dbReference type="Proteomes" id="UP001244011">
    <property type="component" value="Unassembled WGS sequence"/>
</dbReference>
<keyword evidence="8" id="KW-1185">Reference proteome</keyword>
<evidence type="ECO:0000256" key="4">
    <source>
        <dbReference type="ARBA" id="ARBA00022917"/>
    </source>
</evidence>
<keyword evidence="3" id="KW-0067">ATP-binding</keyword>
<dbReference type="EMBL" id="MU839042">
    <property type="protein sequence ID" value="KAK1762160.1"/>
    <property type="molecule type" value="Genomic_DNA"/>
</dbReference>
<dbReference type="Gene3D" id="3.30.930.10">
    <property type="entry name" value="Bira Bifunctional Protein, Domain 2"/>
    <property type="match status" value="1"/>
</dbReference>
<keyword evidence="1" id="KW-0436">Ligase</keyword>
<dbReference type="GO" id="GO:0006412">
    <property type="term" value="P:translation"/>
    <property type="evidence" value="ECO:0007669"/>
    <property type="project" value="UniProtKB-KW"/>
</dbReference>